<dbReference type="Proteomes" id="UP001140510">
    <property type="component" value="Unassembled WGS sequence"/>
</dbReference>
<dbReference type="AlphaFoldDB" id="A0A9W9D6A5"/>
<evidence type="ECO:0000313" key="2">
    <source>
        <dbReference type="EMBL" id="KAJ4403171.1"/>
    </source>
</evidence>
<reference evidence="2" key="1">
    <citation type="submission" date="2022-10" db="EMBL/GenBank/DDBJ databases">
        <title>Tapping the CABI collections for fungal endophytes: first genome assemblies for Collariella, Neodidymelliopsis, Ascochyta clinopodiicola, Didymella pomorum, Didymosphaeria variabile, Neocosmospora piperis and Neocucurbitaria cava.</title>
        <authorList>
            <person name="Hill R."/>
        </authorList>
    </citation>
    <scope>NUCLEOTIDE SEQUENCE</scope>
    <source>
        <strain evidence="2">IMI 355091</strain>
    </source>
</reference>
<protein>
    <submittedName>
        <fullName evidence="2">Uncharacterized protein</fullName>
    </submittedName>
</protein>
<keyword evidence="1" id="KW-0732">Signal</keyword>
<feature type="signal peptide" evidence="1">
    <location>
        <begin position="1"/>
        <end position="20"/>
    </location>
</feature>
<feature type="chain" id="PRO_5040764914" evidence="1">
    <location>
        <begin position="21"/>
        <end position="123"/>
    </location>
</feature>
<dbReference type="OrthoDB" id="3787314at2759"/>
<accession>A0A9W9D6A5</accession>
<name>A0A9W9D6A5_9PLEO</name>
<dbReference type="EMBL" id="JAPEVA010000054">
    <property type="protein sequence ID" value="KAJ4403171.1"/>
    <property type="molecule type" value="Genomic_DNA"/>
</dbReference>
<organism evidence="2 3">
    <name type="scientific">Didymella pomorum</name>
    <dbReference type="NCBI Taxonomy" id="749634"/>
    <lineage>
        <taxon>Eukaryota</taxon>
        <taxon>Fungi</taxon>
        <taxon>Dikarya</taxon>
        <taxon>Ascomycota</taxon>
        <taxon>Pezizomycotina</taxon>
        <taxon>Dothideomycetes</taxon>
        <taxon>Pleosporomycetidae</taxon>
        <taxon>Pleosporales</taxon>
        <taxon>Pleosporineae</taxon>
        <taxon>Didymellaceae</taxon>
        <taxon>Didymella</taxon>
    </lineage>
</organism>
<evidence type="ECO:0000256" key="1">
    <source>
        <dbReference type="SAM" id="SignalP"/>
    </source>
</evidence>
<evidence type="ECO:0000313" key="3">
    <source>
        <dbReference type="Proteomes" id="UP001140510"/>
    </source>
</evidence>
<keyword evidence="3" id="KW-1185">Reference proteome</keyword>
<gene>
    <name evidence="2" type="ORF">N0V91_006747</name>
</gene>
<comment type="caution">
    <text evidence="2">The sequence shown here is derived from an EMBL/GenBank/DDBJ whole genome shotgun (WGS) entry which is preliminary data.</text>
</comment>
<sequence>MRSFQAVIVFLFALVAGVFAAESESYDATVYITSTVYRVNTVTMQSSPAYSVANQTSTISAPSYAAPSVTGSYPAGNGTGAVKPTGTGSATKPATPEFTGAASSLNVNALVVALVAGASYLVL</sequence>
<proteinExistence type="predicted"/>